<keyword evidence="5" id="KW-0378">Hydrolase</keyword>
<comment type="similarity">
    <text evidence="2">Belongs to the phosphoglycerate mutase family. BPG-dependent PGAM subfamily.</text>
</comment>
<proteinExistence type="inferred from homology"/>
<gene>
    <name evidence="14" type="ORF">AB6A40_001322</name>
</gene>
<keyword evidence="15" id="KW-1185">Reference proteome</keyword>
<dbReference type="CDD" id="cd07067">
    <property type="entry name" value="HP_PGM_like"/>
    <property type="match status" value="1"/>
</dbReference>
<dbReference type="InterPro" id="IPR051021">
    <property type="entry name" value="Mito_Ser/Thr_phosphatase"/>
</dbReference>
<evidence type="ECO:0000256" key="9">
    <source>
        <dbReference type="ARBA" id="ARBA00040722"/>
    </source>
</evidence>
<keyword evidence="6" id="KW-0496">Mitochondrion</keyword>
<organism evidence="14 15">
    <name type="scientific">Gnathostoma spinigerum</name>
    <dbReference type="NCBI Taxonomy" id="75299"/>
    <lineage>
        <taxon>Eukaryota</taxon>
        <taxon>Metazoa</taxon>
        <taxon>Ecdysozoa</taxon>
        <taxon>Nematoda</taxon>
        <taxon>Chromadorea</taxon>
        <taxon>Rhabditida</taxon>
        <taxon>Spirurina</taxon>
        <taxon>Gnathostomatomorpha</taxon>
        <taxon>Gnathostomatoidea</taxon>
        <taxon>Gnathostomatidae</taxon>
        <taxon>Gnathostoma</taxon>
    </lineage>
</organism>
<evidence type="ECO:0000256" key="3">
    <source>
        <dbReference type="ARBA" id="ARBA00013081"/>
    </source>
</evidence>
<evidence type="ECO:0000256" key="10">
    <source>
        <dbReference type="ARBA" id="ARBA00042520"/>
    </source>
</evidence>
<protein>
    <recommendedName>
        <fullName evidence="8">Serine/threonine-protein phosphatase PGAM5, mitochondrial</fullName>
        <ecNumber evidence="3">3.1.3.16</ecNumber>
    </recommendedName>
    <alternativeName>
        <fullName evidence="10">Phosphoglycerate mutase family member 5 homolog</fullName>
    </alternativeName>
    <alternativeName>
        <fullName evidence="9">Serine/threonine-protein phosphatase Pgam5, mitochondrial</fullName>
    </alternativeName>
</protein>
<dbReference type="Proteomes" id="UP001608902">
    <property type="component" value="Unassembled WGS sequence"/>
</dbReference>
<dbReference type="InterPro" id="IPR013078">
    <property type="entry name" value="His_Pase_superF_clade-1"/>
</dbReference>
<comment type="catalytic activity">
    <reaction evidence="12">
        <text>O-phospho-L-threonyl-[protein] + H2O = L-threonyl-[protein] + phosphate</text>
        <dbReference type="Rhea" id="RHEA:47004"/>
        <dbReference type="Rhea" id="RHEA-COMP:11060"/>
        <dbReference type="Rhea" id="RHEA-COMP:11605"/>
        <dbReference type="ChEBI" id="CHEBI:15377"/>
        <dbReference type="ChEBI" id="CHEBI:30013"/>
        <dbReference type="ChEBI" id="CHEBI:43474"/>
        <dbReference type="ChEBI" id="CHEBI:61977"/>
        <dbReference type="EC" id="3.1.3.16"/>
    </reaction>
</comment>
<dbReference type="SUPFAM" id="SSF53254">
    <property type="entry name" value="Phosphoglycerate mutase-like"/>
    <property type="match status" value="1"/>
</dbReference>
<dbReference type="FunFam" id="3.40.50.1240:FF:000009">
    <property type="entry name" value="serine/threonine-protein phosphatase PGAM5, mitochondrial isoform X1"/>
    <property type="match status" value="1"/>
</dbReference>
<evidence type="ECO:0000256" key="8">
    <source>
        <dbReference type="ARBA" id="ARBA00039765"/>
    </source>
</evidence>
<comment type="caution">
    <text evidence="14">The sequence shown here is derived from an EMBL/GenBank/DDBJ whole genome shotgun (WGS) entry which is preliminary data.</text>
</comment>
<dbReference type="GO" id="GO:0005741">
    <property type="term" value="C:mitochondrial outer membrane"/>
    <property type="evidence" value="ECO:0007669"/>
    <property type="project" value="UniProtKB-SubCell"/>
</dbReference>
<evidence type="ECO:0000256" key="1">
    <source>
        <dbReference type="ARBA" id="ARBA00004294"/>
    </source>
</evidence>
<evidence type="ECO:0000256" key="13">
    <source>
        <dbReference type="ARBA" id="ARBA00059411"/>
    </source>
</evidence>
<accession>A0ABD6E428</accession>
<dbReference type="Pfam" id="PF00300">
    <property type="entry name" value="His_Phos_1"/>
    <property type="match status" value="1"/>
</dbReference>
<dbReference type="PANTHER" id="PTHR20935:SF0">
    <property type="entry name" value="SERINE_THREONINE-PROTEIN PHOSPHATASE PGAM5, MITOCHONDRIAL"/>
    <property type="match status" value="1"/>
</dbReference>
<dbReference type="PANTHER" id="PTHR20935">
    <property type="entry name" value="PHOSPHOGLYCERATE MUTASE-RELATED"/>
    <property type="match status" value="1"/>
</dbReference>
<dbReference type="AlphaFoldDB" id="A0ABD6E428"/>
<comment type="subcellular location">
    <subcellularLocation>
        <location evidence="1">Mitochondrion outer membrane</location>
    </subcellularLocation>
</comment>
<comment type="function">
    <text evidence="13">Displays phosphatase activity for serine/threonine residues. Has apparently no phosphoglycerate mutase activity.</text>
</comment>
<evidence type="ECO:0000313" key="15">
    <source>
        <dbReference type="Proteomes" id="UP001608902"/>
    </source>
</evidence>
<sequence length="289" mass="32722">MTGFSKLVKFGVPTTAALLSGGYWYEKKVRSNLQTDVTPALNAESNSLFFSPTFADAFPYTKWNSNWDMRDPYFLIDRAKYEVASESEKKEMLEKAKPKATRNIILIRHGQYNLDSSKHELTPLGREQALKVGERLSNSGIVFSRLVMSTMTRAMETATLILDKLPELPSSSDSILEEGAPYPPEPPVGHWKPKHNFYAQGSRIEAAFRKYIHRASPKQKEDSFEIIVCHANVIRYFVCRALQFPPEGWLRMSLGNCSITWLVVRPSGKVTIRTLGDIGHLPKEMVSFS</sequence>
<evidence type="ECO:0000256" key="7">
    <source>
        <dbReference type="ARBA" id="ARBA00023136"/>
    </source>
</evidence>
<evidence type="ECO:0000313" key="14">
    <source>
        <dbReference type="EMBL" id="MFH4974613.1"/>
    </source>
</evidence>
<evidence type="ECO:0000256" key="11">
    <source>
        <dbReference type="ARBA" id="ARBA00047761"/>
    </source>
</evidence>
<dbReference type="EMBL" id="JBGFUD010000478">
    <property type="protein sequence ID" value="MFH4974613.1"/>
    <property type="molecule type" value="Genomic_DNA"/>
</dbReference>
<evidence type="ECO:0000256" key="5">
    <source>
        <dbReference type="ARBA" id="ARBA00022801"/>
    </source>
</evidence>
<dbReference type="GO" id="GO:0004722">
    <property type="term" value="F:protein serine/threonine phosphatase activity"/>
    <property type="evidence" value="ECO:0007669"/>
    <property type="project" value="UniProtKB-EC"/>
</dbReference>
<dbReference type="SMART" id="SM00855">
    <property type="entry name" value="PGAM"/>
    <property type="match status" value="1"/>
</dbReference>
<reference evidence="14 15" key="1">
    <citation type="submission" date="2024-08" db="EMBL/GenBank/DDBJ databases">
        <title>Gnathostoma spinigerum genome.</title>
        <authorList>
            <person name="Gonzalez-Bertolin B."/>
            <person name="Monzon S."/>
            <person name="Zaballos A."/>
            <person name="Jimenez P."/>
            <person name="Dekumyoy P."/>
            <person name="Varona S."/>
            <person name="Cuesta I."/>
            <person name="Sumanam S."/>
            <person name="Adisakwattana P."/>
            <person name="Gasser R.B."/>
            <person name="Hernandez-Gonzalez A."/>
            <person name="Young N.D."/>
            <person name="Perteguer M.J."/>
        </authorList>
    </citation>
    <scope>NUCLEOTIDE SEQUENCE [LARGE SCALE GENOMIC DNA]</scope>
    <source>
        <strain evidence="14">AL3</strain>
        <tissue evidence="14">Liver</tissue>
    </source>
</reference>
<evidence type="ECO:0000256" key="4">
    <source>
        <dbReference type="ARBA" id="ARBA00022787"/>
    </source>
</evidence>
<dbReference type="InterPro" id="IPR029033">
    <property type="entry name" value="His_PPase_superfam"/>
</dbReference>
<dbReference type="Gene3D" id="3.40.50.1240">
    <property type="entry name" value="Phosphoglycerate mutase-like"/>
    <property type="match status" value="1"/>
</dbReference>
<keyword evidence="7" id="KW-0472">Membrane</keyword>
<evidence type="ECO:0000256" key="6">
    <source>
        <dbReference type="ARBA" id="ARBA00023128"/>
    </source>
</evidence>
<dbReference type="EC" id="3.1.3.16" evidence="3"/>
<comment type="catalytic activity">
    <reaction evidence="11">
        <text>O-phospho-L-seryl-[protein] + H2O = L-seryl-[protein] + phosphate</text>
        <dbReference type="Rhea" id="RHEA:20629"/>
        <dbReference type="Rhea" id="RHEA-COMP:9863"/>
        <dbReference type="Rhea" id="RHEA-COMP:11604"/>
        <dbReference type="ChEBI" id="CHEBI:15377"/>
        <dbReference type="ChEBI" id="CHEBI:29999"/>
        <dbReference type="ChEBI" id="CHEBI:43474"/>
        <dbReference type="ChEBI" id="CHEBI:83421"/>
        <dbReference type="EC" id="3.1.3.16"/>
    </reaction>
</comment>
<keyword evidence="4" id="KW-1000">Mitochondrion outer membrane</keyword>
<name>A0ABD6E428_9BILA</name>
<evidence type="ECO:0000256" key="12">
    <source>
        <dbReference type="ARBA" id="ARBA00048336"/>
    </source>
</evidence>
<evidence type="ECO:0000256" key="2">
    <source>
        <dbReference type="ARBA" id="ARBA00006717"/>
    </source>
</evidence>